<reference evidence="1 2" key="1">
    <citation type="submission" date="2017-03" db="EMBL/GenBank/DDBJ databases">
        <authorList>
            <person name="Afonso C.L."/>
            <person name="Miller P.J."/>
            <person name="Scott M.A."/>
            <person name="Spackman E."/>
            <person name="Goraichik I."/>
            <person name="Dimitrov K.M."/>
            <person name="Suarez D.L."/>
            <person name="Swayne D.E."/>
        </authorList>
    </citation>
    <scope>NUCLEOTIDE SEQUENCE [LARGE SCALE GENOMIC DNA]</scope>
    <source>
        <strain evidence="1 2">CECT 7023</strain>
    </source>
</reference>
<dbReference type="InterPro" id="IPR008949">
    <property type="entry name" value="Isoprenoid_synthase_dom_sf"/>
</dbReference>
<dbReference type="RefSeq" id="WP_085877027.1">
    <property type="nucleotide sequence ID" value="NZ_FWFZ01000001.1"/>
</dbReference>
<dbReference type="SUPFAM" id="SSF48576">
    <property type="entry name" value="Terpenoid synthases"/>
    <property type="match status" value="1"/>
</dbReference>
<dbReference type="Gene3D" id="1.10.600.10">
    <property type="entry name" value="Farnesyl Diphosphate Synthase"/>
    <property type="match status" value="1"/>
</dbReference>
<gene>
    <name evidence="1" type="ORF">ROA7023_00080</name>
</gene>
<dbReference type="InterPro" id="IPR002060">
    <property type="entry name" value="Squ/phyt_synthse"/>
</dbReference>
<name>A0A1Y5RFY4_9RHOB</name>
<organism evidence="1 2">
    <name type="scientific">Roseisalinus antarcticus</name>
    <dbReference type="NCBI Taxonomy" id="254357"/>
    <lineage>
        <taxon>Bacteria</taxon>
        <taxon>Pseudomonadati</taxon>
        <taxon>Pseudomonadota</taxon>
        <taxon>Alphaproteobacteria</taxon>
        <taxon>Rhodobacterales</taxon>
        <taxon>Roseobacteraceae</taxon>
        <taxon>Roseisalinus</taxon>
    </lineage>
</organism>
<evidence type="ECO:0000313" key="2">
    <source>
        <dbReference type="Proteomes" id="UP000193900"/>
    </source>
</evidence>
<sequence length="256" mass="27750">MTVAACAALVERGDPDRFLAAMSCPPEARSVLFPLHAFNLEVSRAPYVTQEPMIAEMRLQWWRDALDEIGRGETPRAHEVAGSLAEVIRTHGLPLELLDRAAAARRWDIWREPFADRAAFDAHMDATAGDLSWCAALALGAEARAEGAVRDAAYGGAVAFWLSAVPDLEARGQRPLADGRPEAVAALAREARLRLAGARAGAGGPAAAFALRWTWQADRLLRRAEADPGRVARGELPVSEFRRKLSLARVAARGSW</sequence>
<dbReference type="Proteomes" id="UP000193900">
    <property type="component" value="Unassembled WGS sequence"/>
</dbReference>
<dbReference type="AlphaFoldDB" id="A0A1Y5RFY4"/>
<dbReference type="EMBL" id="FWFZ01000001">
    <property type="protein sequence ID" value="SLN13769.1"/>
    <property type="molecule type" value="Genomic_DNA"/>
</dbReference>
<dbReference type="OrthoDB" id="9814909at2"/>
<proteinExistence type="predicted"/>
<evidence type="ECO:0000313" key="1">
    <source>
        <dbReference type="EMBL" id="SLN13769.1"/>
    </source>
</evidence>
<accession>A0A1Y5RFY4</accession>
<dbReference type="Pfam" id="PF00494">
    <property type="entry name" value="SQS_PSY"/>
    <property type="match status" value="1"/>
</dbReference>
<keyword evidence="2" id="KW-1185">Reference proteome</keyword>
<protein>
    <submittedName>
        <fullName evidence="1">Squalene/phytoene synthase</fullName>
    </submittedName>
</protein>